<evidence type="ECO:0000313" key="1">
    <source>
        <dbReference type="EMBL" id="JAD34503.1"/>
    </source>
</evidence>
<organism evidence="1">
    <name type="scientific">Arundo donax</name>
    <name type="common">Giant reed</name>
    <name type="synonym">Donax arundinaceus</name>
    <dbReference type="NCBI Taxonomy" id="35708"/>
    <lineage>
        <taxon>Eukaryota</taxon>
        <taxon>Viridiplantae</taxon>
        <taxon>Streptophyta</taxon>
        <taxon>Embryophyta</taxon>
        <taxon>Tracheophyta</taxon>
        <taxon>Spermatophyta</taxon>
        <taxon>Magnoliopsida</taxon>
        <taxon>Liliopsida</taxon>
        <taxon>Poales</taxon>
        <taxon>Poaceae</taxon>
        <taxon>PACMAD clade</taxon>
        <taxon>Arundinoideae</taxon>
        <taxon>Arundineae</taxon>
        <taxon>Arundo</taxon>
    </lineage>
</organism>
<name>A0A0A8Z9Y6_ARUDO</name>
<dbReference type="EMBL" id="GBRH01263392">
    <property type="protein sequence ID" value="JAD34503.1"/>
    <property type="molecule type" value="Transcribed_RNA"/>
</dbReference>
<accession>A0A0A8Z9Y6</accession>
<sequence length="55" mass="6476">MQGCFRRATNPQNKQLLNFNFCQTQIQIMFVPLHCDRMLVYSIEFLSILLLLANV</sequence>
<reference evidence="1" key="1">
    <citation type="submission" date="2014-09" db="EMBL/GenBank/DDBJ databases">
        <authorList>
            <person name="Magalhaes I.L.F."/>
            <person name="Oliveira U."/>
            <person name="Santos F.R."/>
            <person name="Vidigal T.H.D.A."/>
            <person name="Brescovit A.D."/>
            <person name="Santos A.J."/>
        </authorList>
    </citation>
    <scope>NUCLEOTIDE SEQUENCE</scope>
    <source>
        <tissue evidence="1">Shoot tissue taken approximately 20 cm above the soil surface</tissue>
    </source>
</reference>
<reference evidence="1" key="2">
    <citation type="journal article" date="2015" name="Data Brief">
        <title>Shoot transcriptome of the giant reed, Arundo donax.</title>
        <authorList>
            <person name="Barrero R.A."/>
            <person name="Guerrero F.D."/>
            <person name="Moolhuijzen P."/>
            <person name="Goolsby J.A."/>
            <person name="Tidwell J."/>
            <person name="Bellgard S.E."/>
            <person name="Bellgard M.I."/>
        </authorList>
    </citation>
    <scope>NUCLEOTIDE SEQUENCE</scope>
    <source>
        <tissue evidence="1">Shoot tissue taken approximately 20 cm above the soil surface</tissue>
    </source>
</reference>
<dbReference type="AlphaFoldDB" id="A0A0A8Z9Y6"/>
<protein>
    <submittedName>
        <fullName evidence="1">Uncharacterized protein</fullName>
    </submittedName>
</protein>
<proteinExistence type="predicted"/>